<dbReference type="NCBIfam" id="NF047864">
    <property type="entry name" value="CBU_0592_membra"/>
    <property type="match status" value="1"/>
</dbReference>
<accession>A0ABX6T277</accession>
<organism evidence="3 4">
    <name type="scientific">Sphingomonas daechungensis</name>
    <dbReference type="NCBI Taxonomy" id="1176646"/>
    <lineage>
        <taxon>Bacteria</taxon>
        <taxon>Pseudomonadati</taxon>
        <taxon>Pseudomonadota</taxon>
        <taxon>Alphaproteobacteria</taxon>
        <taxon>Sphingomonadales</taxon>
        <taxon>Sphingomonadaceae</taxon>
        <taxon>Sphingomonas</taxon>
    </lineage>
</organism>
<evidence type="ECO:0000256" key="1">
    <source>
        <dbReference type="SAM" id="Phobius"/>
    </source>
</evidence>
<evidence type="ECO:0000313" key="4">
    <source>
        <dbReference type="Proteomes" id="UP000516134"/>
    </source>
</evidence>
<keyword evidence="1" id="KW-1133">Transmembrane helix</keyword>
<dbReference type="Gene3D" id="1.20.1280.290">
    <property type="match status" value="1"/>
</dbReference>
<feature type="domain" description="CBU-0592-like" evidence="2">
    <location>
        <begin position="9"/>
        <end position="83"/>
    </location>
</feature>
<proteinExistence type="predicted"/>
<gene>
    <name evidence="3" type="ORF">H9L15_04820</name>
</gene>
<evidence type="ECO:0000259" key="2">
    <source>
        <dbReference type="Pfam" id="PF26604"/>
    </source>
</evidence>
<dbReference type="EMBL" id="CP060780">
    <property type="protein sequence ID" value="QNP43937.1"/>
    <property type="molecule type" value="Genomic_DNA"/>
</dbReference>
<evidence type="ECO:0000313" key="3">
    <source>
        <dbReference type="EMBL" id="QNP43937.1"/>
    </source>
</evidence>
<dbReference type="RefSeq" id="WP_187715361.1">
    <property type="nucleotide sequence ID" value="NZ_BAABJC010000001.1"/>
</dbReference>
<reference evidence="3 4" key="1">
    <citation type="submission" date="2020-08" db="EMBL/GenBank/DDBJ databases">
        <title>Genome sequence of Sphingomonas daechungensis KACC 18115T.</title>
        <authorList>
            <person name="Hyun D.-W."/>
            <person name="Bae J.-W."/>
        </authorList>
    </citation>
    <scope>NUCLEOTIDE SEQUENCE [LARGE SCALE GENOMIC DNA]</scope>
    <source>
        <strain evidence="3 4">KACC 18115</strain>
    </source>
</reference>
<name>A0ABX6T277_9SPHN</name>
<feature type="transmembrane region" description="Helical" evidence="1">
    <location>
        <begin position="6"/>
        <end position="26"/>
    </location>
</feature>
<dbReference type="Pfam" id="PF26604">
    <property type="entry name" value="CBU_0592"/>
    <property type="match status" value="1"/>
</dbReference>
<feature type="transmembrane region" description="Helical" evidence="1">
    <location>
        <begin position="62"/>
        <end position="80"/>
    </location>
</feature>
<keyword evidence="1" id="KW-0472">Membrane</keyword>
<dbReference type="Proteomes" id="UP000516134">
    <property type="component" value="Chromosome"/>
</dbReference>
<keyword evidence="1" id="KW-0812">Transmembrane</keyword>
<sequence length="91" mass="9657">MTPVEIVVEVVGWAGAVLILLAYLLLSAGKLTGQSIVYQAMNVVGAAGFTVNGWWHGAIPSAALNVIWMLIGAIALWRIVDRRKKAGDPVS</sequence>
<dbReference type="InterPro" id="IPR058058">
    <property type="entry name" value="CBU_0592-like"/>
</dbReference>
<keyword evidence="4" id="KW-1185">Reference proteome</keyword>
<protein>
    <recommendedName>
        <fullName evidence="2">CBU-0592-like domain-containing protein</fullName>
    </recommendedName>
</protein>